<reference evidence="2" key="1">
    <citation type="journal article" date="2023" name="Insect Mol. Biol.">
        <title>Genome sequencing provides insights into the evolution of gene families encoding plant cell wall-degrading enzymes in longhorned beetles.</title>
        <authorList>
            <person name="Shin N.R."/>
            <person name="Okamura Y."/>
            <person name="Kirsch R."/>
            <person name="Pauchet Y."/>
        </authorList>
    </citation>
    <scope>NUCLEOTIDE SEQUENCE</scope>
    <source>
        <strain evidence="2">RBIC_L_NR</strain>
    </source>
</reference>
<feature type="region of interest" description="Disordered" evidence="1">
    <location>
        <begin position="321"/>
        <end position="366"/>
    </location>
</feature>
<evidence type="ECO:0000256" key="1">
    <source>
        <dbReference type="SAM" id="MobiDB-lite"/>
    </source>
</evidence>
<comment type="caution">
    <text evidence="2">The sequence shown here is derived from an EMBL/GenBank/DDBJ whole genome shotgun (WGS) entry which is preliminary data.</text>
</comment>
<protein>
    <submittedName>
        <fullName evidence="2">Uncharacterized protein</fullName>
    </submittedName>
</protein>
<feature type="compositionally biased region" description="Basic and acidic residues" evidence="1">
    <location>
        <begin position="412"/>
        <end position="429"/>
    </location>
</feature>
<feature type="compositionally biased region" description="Basic and acidic residues" evidence="1">
    <location>
        <begin position="348"/>
        <end position="358"/>
    </location>
</feature>
<accession>A0AAV8WI37</accession>
<feature type="region of interest" description="Disordered" evidence="1">
    <location>
        <begin position="392"/>
        <end position="429"/>
    </location>
</feature>
<organism evidence="2 3">
    <name type="scientific">Rhamnusium bicolor</name>
    <dbReference type="NCBI Taxonomy" id="1586634"/>
    <lineage>
        <taxon>Eukaryota</taxon>
        <taxon>Metazoa</taxon>
        <taxon>Ecdysozoa</taxon>
        <taxon>Arthropoda</taxon>
        <taxon>Hexapoda</taxon>
        <taxon>Insecta</taxon>
        <taxon>Pterygota</taxon>
        <taxon>Neoptera</taxon>
        <taxon>Endopterygota</taxon>
        <taxon>Coleoptera</taxon>
        <taxon>Polyphaga</taxon>
        <taxon>Cucujiformia</taxon>
        <taxon>Chrysomeloidea</taxon>
        <taxon>Cerambycidae</taxon>
        <taxon>Lepturinae</taxon>
        <taxon>Rhagiini</taxon>
        <taxon>Rhamnusium</taxon>
    </lineage>
</organism>
<sequence length="429" mass="50772">MELERSIVQGTFLVIRKPQEDTFNICRLDQNIYLRENEQYKITWLKKTKNRNEYLIMSNGIIMSENILCEIKLKKISRFKYKLLHLGEKFIEREMKYALEEDGIDIRCTAFNRSNFTIDSILLGKPEETCIENGSGNVDFKEDSVSPNLQEKLFKRKVTTYNEDKENNCQPHIEKKKELKELRCENIFGEKCVDGDFKGRKKLKRNHACKVIVENMETDLSEEINTIELHSSAHDKNNNERKMTNKNIIFHNFDSELENKTTKQADLFNKDEERNSSPNDSPYLKKIKKIKLKSNEDKNGKNISNDTVEKDETSQTDLCNKYEKNNMNNNLRGTPHLRKTKKDKKFKRSESKQEKKLTSDTVEEETYPYTEKLKHKVLTSCEFNKALEFEEQNTAKKNVCNKNKKKNISPRDTPRFKKTKKEDDQHYWK</sequence>
<keyword evidence="3" id="KW-1185">Reference proteome</keyword>
<dbReference type="AlphaFoldDB" id="A0AAV8WI37"/>
<evidence type="ECO:0000313" key="3">
    <source>
        <dbReference type="Proteomes" id="UP001162156"/>
    </source>
</evidence>
<dbReference type="Proteomes" id="UP001162156">
    <property type="component" value="Unassembled WGS sequence"/>
</dbReference>
<feature type="region of interest" description="Disordered" evidence="1">
    <location>
        <begin position="296"/>
        <end position="315"/>
    </location>
</feature>
<gene>
    <name evidence="2" type="ORF">NQ314_021508</name>
</gene>
<feature type="compositionally biased region" description="Basic residues" evidence="1">
    <location>
        <begin position="335"/>
        <end position="347"/>
    </location>
</feature>
<evidence type="ECO:0000313" key="2">
    <source>
        <dbReference type="EMBL" id="KAJ8926149.1"/>
    </source>
</evidence>
<name>A0AAV8WI37_9CUCU</name>
<proteinExistence type="predicted"/>
<dbReference type="EMBL" id="JANEYF010006008">
    <property type="protein sequence ID" value="KAJ8926149.1"/>
    <property type="molecule type" value="Genomic_DNA"/>
</dbReference>